<evidence type="ECO:0000313" key="3">
    <source>
        <dbReference type="Proteomes" id="UP000325182"/>
    </source>
</evidence>
<reference evidence="2 3" key="1">
    <citation type="submission" date="2019-08" db="EMBL/GenBank/DDBJ databases">
        <title>Bacillus genomes from the desert of Cuatro Cienegas, Coahuila.</title>
        <authorList>
            <person name="Olmedo-Alvarez G."/>
        </authorList>
    </citation>
    <scope>NUCLEOTIDE SEQUENCE [LARGE SCALE GENOMIC DNA]</scope>
    <source>
        <strain evidence="2 3">CH128b_4D</strain>
    </source>
</reference>
<dbReference type="InterPro" id="IPR036938">
    <property type="entry name" value="PAP2/HPO_sf"/>
</dbReference>
<dbReference type="GO" id="GO:0004601">
    <property type="term" value="F:peroxidase activity"/>
    <property type="evidence" value="ECO:0007669"/>
    <property type="project" value="UniProtKB-KW"/>
</dbReference>
<dbReference type="EMBL" id="VTEG01000009">
    <property type="protein sequence ID" value="TYR98709.1"/>
    <property type="molecule type" value="Genomic_DNA"/>
</dbReference>
<dbReference type="PANTHER" id="PTHR34599:SF1">
    <property type="entry name" value="PHOSPHATIDIC ACID PHOSPHATASE TYPE 2_HALOPEROXIDASE DOMAIN-CONTAINING PROTEIN"/>
    <property type="match status" value="1"/>
</dbReference>
<dbReference type="RefSeq" id="WP_148954236.1">
    <property type="nucleotide sequence ID" value="NZ_VTEG01000009.1"/>
</dbReference>
<dbReference type="PANTHER" id="PTHR34599">
    <property type="entry name" value="PEROXIDASE-RELATED"/>
    <property type="match status" value="1"/>
</dbReference>
<name>A0A5D4M9X8_9BACI</name>
<organism evidence="2 3">
    <name type="scientific">Rossellomorea vietnamensis</name>
    <dbReference type="NCBI Taxonomy" id="218284"/>
    <lineage>
        <taxon>Bacteria</taxon>
        <taxon>Bacillati</taxon>
        <taxon>Bacillota</taxon>
        <taxon>Bacilli</taxon>
        <taxon>Bacillales</taxon>
        <taxon>Bacillaceae</taxon>
        <taxon>Rossellomorea</taxon>
    </lineage>
</organism>
<dbReference type="Proteomes" id="UP000325182">
    <property type="component" value="Unassembled WGS sequence"/>
</dbReference>
<comment type="caution">
    <text evidence="2">The sequence shown here is derived from an EMBL/GenBank/DDBJ whole genome shotgun (WGS) entry which is preliminary data.</text>
</comment>
<dbReference type="InterPro" id="IPR000326">
    <property type="entry name" value="PAP2/HPO"/>
</dbReference>
<evidence type="ECO:0000259" key="1">
    <source>
        <dbReference type="Pfam" id="PF01569"/>
    </source>
</evidence>
<dbReference type="AlphaFoldDB" id="A0A5D4M9X8"/>
<keyword evidence="2" id="KW-0560">Oxidoreductase</keyword>
<sequence>MEKPYLLWSEIPYAGENRPPRDPVTPSAGTWPLIFLERQPNGDILTPQGRDIERALLHPAVIDFDRELKVVKRTLKNLTAEQKKIAVYYGSGVPTKQWTPVIDRLIDTYNVSPTAAAQILAYVQGAVNDAMVVTWDLKYKWDVARPDQYDQTMETLICTPRFPTYPSGHAVMSGCSETVLSYFFPREARKLNKIAEDDAVSRLYGGVHFPSDNSEGLRLGRTIGRSVINHVKGQRGFDPRMISRDYNNANLLPEDYRQFIPYDFPPNCSSLVIGEEISGKKEQLKNLDAPKPFLKKLN</sequence>
<evidence type="ECO:0000313" key="2">
    <source>
        <dbReference type="EMBL" id="TYR98709.1"/>
    </source>
</evidence>
<dbReference type="Gene3D" id="1.10.606.20">
    <property type="match status" value="1"/>
</dbReference>
<accession>A0A5D4M9X8</accession>
<proteinExistence type="predicted"/>
<dbReference type="Pfam" id="PF01569">
    <property type="entry name" value="PAP2"/>
    <property type="match status" value="1"/>
</dbReference>
<dbReference type="InterPro" id="IPR052559">
    <property type="entry name" value="V-haloperoxidase"/>
</dbReference>
<keyword evidence="2" id="KW-0575">Peroxidase</keyword>
<dbReference type="CDD" id="cd03398">
    <property type="entry name" value="PAP2_haloperoxidase"/>
    <property type="match status" value="1"/>
</dbReference>
<feature type="domain" description="Phosphatidic acid phosphatase type 2/haloperoxidase" evidence="1">
    <location>
        <begin position="131"/>
        <end position="228"/>
    </location>
</feature>
<gene>
    <name evidence="2" type="ORF">FZC84_13400</name>
</gene>
<dbReference type="SUPFAM" id="SSF48317">
    <property type="entry name" value="Acid phosphatase/Vanadium-dependent haloperoxidase"/>
    <property type="match status" value="1"/>
</dbReference>
<protein>
    <submittedName>
        <fullName evidence="2">Vanadium-dependent haloperoxidase</fullName>
    </submittedName>
</protein>